<evidence type="ECO:0000313" key="3">
    <source>
        <dbReference type="Proteomes" id="UP000092377"/>
    </source>
</evidence>
<evidence type="ECO:0000259" key="1">
    <source>
        <dbReference type="Pfam" id="PF06812"/>
    </source>
</evidence>
<dbReference type="InterPro" id="IPR017739">
    <property type="entry name" value="T6SS-assoc_VCA0119"/>
</dbReference>
<dbReference type="NCBIfam" id="TIGR03362">
    <property type="entry name" value="VI_chp_7"/>
    <property type="match status" value="1"/>
</dbReference>
<feature type="domain" description="ImpA N-terminal" evidence="1">
    <location>
        <begin position="31"/>
        <end position="113"/>
    </location>
</feature>
<dbReference type="Proteomes" id="UP000092377">
    <property type="component" value="Unassembled WGS sequence"/>
</dbReference>
<proteinExistence type="predicted"/>
<dbReference type="PANTHER" id="PTHR37024">
    <property type="entry name" value="TYPE VI SECRETION SYSTEM DUF2094 AND IMPA-RELATED DOMAIN PROTEIN"/>
    <property type="match status" value="1"/>
</dbReference>
<accession>A0A1B8HUU6</accession>
<dbReference type="PANTHER" id="PTHR37024:SF3">
    <property type="entry name" value="TYPE VI SECRETION SYSTEM PROTEIN TSSA"/>
    <property type="match status" value="1"/>
</dbReference>
<dbReference type="EMBL" id="LZEY01000001">
    <property type="protein sequence ID" value="OBU13647.1"/>
    <property type="molecule type" value="Genomic_DNA"/>
</dbReference>
<dbReference type="Pfam" id="PF06812">
    <property type="entry name" value="ImpA_N"/>
    <property type="match status" value="1"/>
</dbReference>
<organism evidence="2 3">
    <name type="scientific">Morganella psychrotolerans</name>
    <dbReference type="NCBI Taxonomy" id="368603"/>
    <lineage>
        <taxon>Bacteria</taxon>
        <taxon>Pseudomonadati</taxon>
        <taxon>Pseudomonadota</taxon>
        <taxon>Gammaproteobacteria</taxon>
        <taxon>Enterobacterales</taxon>
        <taxon>Morganellaceae</taxon>
        <taxon>Morganella</taxon>
    </lineage>
</organism>
<sequence length="486" mass="53791">MMIATRFNWSEQLLAPLETSLLHCAIDDGDADWEFIDSGMIRFGSLTHASLDVAAIQSRALNLLATRTKDFRLVVHLLRTLQHSGDPDEITLAAQLFSQFCRQFWGDCFPANKRIKLRLTQQVLQRFELAQPAFTREATAEQRDNVLGDFAGLAQFWRTEYPELSQTLDSLSSGYRRIQSSEPDDIVSSVHSSAAAQIIIPPVTTTAQNPAADLSQDDPVPVNDIETGNDRSRKNALLTVADVLCRRSPENAVGYLLRRYAIWHTIQTVPATTSGGKTPLASVSPDRVTDYREKISHATPALLTEIEQSLSLAPYWLDGHYLAAQAADRLGFPQAAQAIRLSAAEFMTRIPALSSCLFSDMTPFISAETADWLAAASSPAGIPGASSDEQVPRDEITRCYAEDGLNAALQKIDDAINKAEQLRDRIYLQLLAASLIEQSGMTGLAQAHYQQLYYTVLHSSVEQWEPALLRQLAEKIPDSDFKRNIV</sequence>
<name>A0A1B8HUU6_9GAMM</name>
<keyword evidence="3" id="KW-1185">Reference proteome</keyword>
<dbReference type="InterPro" id="IPR010657">
    <property type="entry name" value="ImpA_N"/>
</dbReference>
<dbReference type="AlphaFoldDB" id="A0A1B8HUU6"/>
<gene>
    <name evidence="2" type="ORF">AYY18_02080</name>
</gene>
<protein>
    <submittedName>
        <fullName evidence="2">Type VI secretion system ImpA domain-containing protein</fullName>
    </submittedName>
</protein>
<evidence type="ECO:0000313" key="2">
    <source>
        <dbReference type="EMBL" id="OBU13647.1"/>
    </source>
</evidence>
<dbReference type="Pfam" id="PF16989">
    <property type="entry name" value="T6SS_VasJ"/>
    <property type="match status" value="1"/>
</dbReference>
<reference evidence="3" key="1">
    <citation type="submission" date="2016-06" db="EMBL/GenBank/DDBJ databases">
        <authorList>
            <person name="Butler K."/>
        </authorList>
    </citation>
    <scope>NUCLEOTIDE SEQUENCE [LARGE SCALE GENOMIC DNA]</scope>
    <source>
        <strain evidence="3">GCSL-Mp20</strain>
    </source>
</reference>
<comment type="caution">
    <text evidence="2">The sequence shown here is derived from an EMBL/GenBank/DDBJ whole genome shotgun (WGS) entry which is preliminary data.</text>
</comment>